<evidence type="ECO:0000256" key="1">
    <source>
        <dbReference type="SAM" id="MobiDB-lite"/>
    </source>
</evidence>
<name>A0AAV4SCD7_CAEEX</name>
<protein>
    <submittedName>
        <fullName evidence="2">Uncharacterized protein</fullName>
    </submittedName>
</protein>
<keyword evidence="3" id="KW-1185">Reference proteome</keyword>
<feature type="region of interest" description="Disordered" evidence="1">
    <location>
        <begin position="79"/>
        <end position="136"/>
    </location>
</feature>
<organism evidence="2 3">
    <name type="scientific">Caerostris extrusa</name>
    <name type="common">Bark spider</name>
    <name type="synonym">Caerostris bankana</name>
    <dbReference type="NCBI Taxonomy" id="172846"/>
    <lineage>
        <taxon>Eukaryota</taxon>
        <taxon>Metazoa</taxon>
        <taxon>Ecdysozoa</taxon>
        <taxon>Arthropoda</taxon>
        <taxon>Chelicerata</taxon>
        <taxon>Arachnida</taxon>
        <taxon>Araneae</taxon>
        <taxon>Araneomorphae</taxon>
        <taxon>Entelegynae</taxon>
        <taxon>Araneoidea</taxon>
        <taxon>Araneidae</taxon>
        <taxon>Caerostris</taxon>
    </lineage>
</organism>
<evidence type="ECO:0000313" key="2">
    <source>
        <dbReference type="EMBL" id="GIY30326.1"/>
    </source>
</evidence>
<dbReference type="EMBL" id="BPLR01009211">
    <property type="protein sequence ID" value="GIY30326.1"/>
    <property type="molecule type" value="Genomic_DNA"/>
</dbReference>
<feature type="compositionally biased region" description="Polar residues" evidence="1">
    <location>
        <begin position="79"/>
        <end position="96"/>
    </location>
</feature>
<accession>A0AAV4SCD7</accession>
<sequence>MFWWIGGGFGLEDSNSPNDFNYAAHPGFYDYFPGPHPHPGMTEFPGTVPIGPPPNNIMEHGNPLNNGVATLGADAPYISTPSDCLGSRSSPENVLSNMPDGGYGPNSRQRPPDTSTSFSSFMPSHVPSHMAETRVW</sequence>
<reference evidence="2 3" key="1">
    <citation type="submission" date="2021-06" db="EMBL/GenBank/DDBJ databases">
        <title>Caerostris extrusa draft genome.</title>
        <authorList>
            <person name="Kono N."/>
            <person name="Arakawa K."/>
        </authorList>
    </citation>
    <scope>NUCLEOTIDE SEQUENCE [LARGE SCALE GENOMIC DNA]</scope>
</reference>
<comment type="caution">
    <text evidence="2">The sequence shown here is derived from an EMBL/GenBank/DDBJ whole genome shotgun (WGS) entry which is preliminary data.</text>
</comment>
<evidence type="ECO:0000313" key="3">
    <source>
        <dbReference type="Proteomes" id="UP001054945"/>
    </source>
</evidence>
<feature type="compositionally biased region" description="Polar residues" evidence="1">
    <location>
        <begin position="106"/>
        <end position="122"/>
    </location>
</feature>
<gene>
    <name evidence="2" type="primary">AVEN_187451_1</name>
    <name evidence="2" type="ORF">CEXT_712021</name>
</gene>
<dbReference type="Proteomes" id="UP001054945">
    <property type="component" value="Unassembled WGS sequence"/>
</dbReference>
<proteinExistence type="predicted"/>
<dbReference type="AlphaFoldDB" id="A0AAV4SCD7"/>